<dbReference type="Proteomes" id="UP000663881">
    <property type="component" value="Unassembled WGS sequence"/>
</dbReference>
<evidence type="ECO:0000313" key="1">
    <source>
        <dbReference type="EMBL" id="CAF4284071.1"/>
    </source>
</evidence>
<name>A0A820GTG6_9BILA</name>
<gene>
    <name evidence="1" type="ORF">OKA104_LOCUS45349</name>
</gene>
<dbReference type="AlphaFoldDB" id="A0A820GTG6"/>
<sequence length="26" mass="3059">QTNEPIPLPQPFQCSVHFQLHRILSE</sequence>
<reference evidence="1" key="1">
    <citation type="submission" date="2021-02" db="EMBL/GenBank/DDBJ databases">
        <authorList>
            <person name="Nowell W R."/>
        </authorList>
    </citation>
    <scope>NUCLEOTIDE SEQUENCE</scope>
</reference>
<protein>
    <submittedName>
        <fullName evidence="1">Uncharacterized protein</fullName>
    </submittedName>
</protein>
<accession>A0A820GTG6</accession>
<proteinExistence type="predicted"/>
<dbReference type="EMBL" id="CAJOAY010014927">
    <property type="protein sequence ID" value="CAF4284071.1"/>
    <property type="molecule type" value="Genomic_DNA"/>
</dbReference>
<evidence type="ECO:0000313" key="2">
    <source>
        <dbReference type="Proteomes" id="UP000663881"/>
    </source>
</evidence>
<comment type="caution">
    <text evidence="1">The sequence shown here is derived from an EMBL/GenBank/DDBJ whole genome shotgun (WGS) entry which is preliminary data.</text>
</comment>
<feature type="non-terminal residue" evidence="1">
    <location>
        <position position="1"/>
    </location>
</feature>
<organism evidence="1 2">
    <name type="scientific">Adineta steineri</name>
    <dbReference type="NCBI Taxonomy" id="433720"/>
    <lineage>
        <taxon>Eukaryota</taxon>
        <taxon>Metazoa</taxon>
        <taxon>Spiralia</taxon>
        <taxon>Gnathifera</taxon>
        <taxon>Rotifera</taxon>
        <taxon>Eurotatoria</taxon>
        <taxon>Bdelloidea</taxon>
        <taxon>Adinetida</taxon>
        <taxon>Adinetidae</taxon>
        <taxon>Adineta</taxon>
    </lineage>
</organism>